<dbReference type="PANTHER" id="PTHR33992">
    <property type="entry name" value="RIBONUCLEASE P PROTEIN COMPONENT"/>
    <property type="match status" value="1"/>
</dbReference>
<gene>
    <name evidence="7" type="primary">rnpA</name>
    <name evidence="9" type="ORF">LY01_00473</name>
</gene>
<dbReference type="Proteomes" id="UP000239002">
    <property type="component" value="Unassembled WGS sequence"/>
</dbReference>
<dbReference type="AlphaFoldDB" id="A0A2S6IR82"/>
<evidence type="ECO:0000256" key="4">
    <source>
        <dbReference type="ARBA" id="ARBA00022759"/>
    </source>
</evidence>
<evidence type="ECO:0000256" key="3">
    <source>
        <dbReference type="ARBA" id="ARBA00022722"/>
    </source>
</evidence>
<evidence type="ECO:0000256" key="6">
    <source>
        <dbReference type="ARBA" id="ARBA00022884"/>
    </source>
</evidence>
<keyword evidence="10" id="KW-1185">Reference proteome</keyword>
<dbReference type="RefSeq" id="WP_104514196.1">
    <property type="nucleotide sequence ID" value="NZ_MQVW01000027.1"/>
</dbReference>
<dbReference type="InterPro" id="IPR020568">
    <property type="entry name" value="Ribosomal_Su5_D2-typ_SF"/>
</dbReference>
<organism evidence="9 10">
    <name type="scientific">Nonlabens xylanidelens</name>
    <dbReference type="NCBI Taxonomy" id="191564"/>
    <lineage>
        <taxon>Bacteria</taxon>
        <taxon>Pseudomonadati</taxon>
        <taxon>Bacteroidota</taxon>
        <taxon>Flavobacteriia</taxon>
        <taxon>Flavobacteriales</taxon>
        <taxon>Flavobacteriaceae</taxon>
        <taxon>Nonlabens</taxon>
    </lineage>
</organism>
<keyword evidence="5 7" id="KW-0378">Hydrolase</keyword>
<evidence type="ECO:0000256" key="1">
    <source>
        <dbReference type="ARBA" id="ARBA00002663"/>
    </source>
</evidence>
<dbReference type="GO" id="GO:0042781">
    <property type="term" value="F:3'-tRNA processing endoribonuclease activity"/>
    <property type="evidence" value="ECO:0007669"/>
    <property type="project" value="TreeGrafter"/>
</dbReference>
<dbReference type="InterPro" id="IPR014721">
    <property type="entry name" value="Ribsml_uS5_D2-typ_fold_subgr"/>
</dbReference>
<evidence type="ECO:0000313" key="10">
    <source>
        <dbReference type="Proteomes" id="UP000239002"/>
    </source>
</evidence>
<protein>
    <recommendedName>
        <fullName evidence="7 8">Ribonuclease P protein component</fullName>
        <shortName evidence="7">RNase P protein</shortName>
        <shortName evidence="7">RNaseP protein</shortName>
        <ecNumber evidence="7 8">3.1.26.5</ecNumber>
    </recommendedName>
    <alternativeName>
        <fullName evidence="7">Protein C5</fullName>
    </alternativeName>
</protein>
<keyword evidence="3 7" id="KW-0540">Nuclease</keyword>
<comment type="caution">
    <text evidence="9">The sequence shown here is derived from an EMBL/GenBank/DDBJ whole genome shotgun (WGS) entry which is preliminary data.</text>
</comment>
<evidence type="ECO:0000256" key="2">
    <source>
        <dbReference type="ARBA" id="ARBA00022694"/>
    </source>
</evidence>
<dbReference type="OrthoDB" id="1524972at2"/>
<comment type="catalytic activity">
    <reaction evidence="7">
        <text>Endonucleolytic cleavage of RNA, removing 5'-extranucleotides from tRNA precursor.</text>
        <dbReference type="EC" id="3.1.26.5"/>
    </reaction>
</comment>
<proteinExistence type="inferred from homology"/>
<dbReference type="EC" id="3.1.26.5" evidence="7 8"/>
<evidence type="ECO:0000313" key="9">
    <source>
        <dbReference type="EMBL" id="PPK96650.1"/>
    </source>
</evidence>
<dbReference type="GO" id="GO:0004526">
    <property type="term" value="F:ribonuclease P activity"/>
    <property type="evidence" value="ECO:0007669"/>
    <property type="project" value="UniProtKB-UniRule"/>
</dbReference>
<reference evidence="9 10" key="1">
    <citation type="submission" date="2018-02" db="EMBL/GenBank/DDBJ databases">
        <title>Genomic Encyclopedia of Archaeal and Bacterial Type Strains, Phase II (KMG-II): from individual species to whole genera.</title>
        <authorList>
            <person name="Goeker M."/>
        </authorList>
    </citation>
    <scope>NUCLEOTIDE SEQUENCE [LARGE SCALE GENOMIC DNA]</scope>
    <source>
        <strain evidence="9 10">DSM 16809</strain>
    </source>
</reference>
<dbReference type="GO" id="GO:0030677">
    <property type="term" value="C:ribonuclease P complex"/>
    <property type="evidence" value="ECO:0007669"/>
    <property type="project" value="TreeGrafter"/>
</dbReference>
<keyword evidence="4 7" id="KW-0255">Endonuclease</keyword>
<dbReference type="GO" id="GO:0001682">
    <property type="term" value="P:tRNA 5'-leader removal"/>
    <property type="evidence" value="ECO:0007669"/>
    <property type="project" value="UniProtKB-UniRule"/>
</dbReference>
<comment type="subunit">
    <text evidence="7">Consists of a catalytic RNA component (M1 or rnpB) and a protein subunit.</text>
</comment>
<dbReference type="Gene3D" id="3.30.230.10">
    <property type="match status" value="1"/>
</dbReference>
<dbReference type="InterPro" id="IPR000100">
    <property type="entry name" value="RNase_P"/>
</dbReference>
<dbReference type="GO" id="GO:0000049">
    <property type="term" value="F:tRNA binding"/>
    <property type="evidence" value="ECO:0007669"/>
    <property type="project" value="UniProtKB-UniRule"/>
</dbReference>
<accession>A0A2S6IR82</accession>
<keyword evidence="2 7" id="KW-0819">tRNA processing</keyword>
<sequence length="123" mass="14209">MKLTLGRNKKLKSKKATDLIFSDGKSLRKGPLRVVYFIEPTTATQHQVGVSVGKRFFKSAVDRNRVKRLMRESYRLHQELLPVTNGVHLKAMFIFQSGKMPDYEYVEQLTKKLLKELSKKIAV</sequence>
<comment type="function">
    <text evidence="1 7">RNaseP catalyzes the removal of the 5'-leader sequence from pre-tRNA to produce the mature 5'-terminus. It can also cleave other RNA substrates such as 4.5S RNA. The protein component plays an auxiliary but essential role in vivo by binding to the 5'-leader sequence and broadening the substrate specificity of the ribozyme.</text>
</comment>
<comment type="similarity">
    <text evidence="7">Belongs to the RnpA family.</text>
</comment>
<name>A0A2S6IR82_9FLAO</name>
<keyword evidence="6 7" id="KW-0694">RNA-binding</keyword>
<evidence type="ECO:0000256" key="8">
    <source>
        <dbReference type="NCBIfam" id="TIGR00188"/>
    </source>
</evidence>
<dbReference type="Pfam" id="PF00825">
    <property type="entry name" value="Ribonuclease_P"/>
    <property type="match status" value="1"/>
</dbReference>
<dbReference type="SUPFAM" id="SSF54211">
    <property type="entry name" value="Ribosomal protein S5 domain 2-like"/>
    <property type="match status" value="1"/>
</dbReference>
<dbReference type="InterPro" id="IPR020539">
    <property type="entry name" value="RNase_P_CS"/>
</dbReference>
<evidence type="ECO:0000256" key="5">
    <source>
        <dbReference type="ARBA" id="ARBA00022801"/>
    </source>
</evidence>
<evidence type="ECO:0000256" key="7">
    <source>
        <dbReference type="HAMAP-Rule" id="MF_00227"/>
    </source>
</evidence>
<dbReference type="HAMAP" id="MF_00227">
    <property type="entry name" value="RNase_P"/>
    <property type="match status" value="1"/>
</dbReference>
<dbReference type="PANTHER" id="PTHR33992:SF1">
    <property type="entry name" value="RIBONUCLEASE P PROTEIN COMPONENT"/>
    <property type="match status" value="1"/>
</dbReference>
<dbReference type="NCBIfam" id="TIGR00188">
    <property type="entry name" value="rnpA"/>
    <property type="match status" value="1"/>
</dbReference>
<dbReference type="EMBL" id="PTJE01000001">
    <property type="protein sequence ID" value="PPK96650.1"/>
    <property type="molecule type" value="Genomic_DNA"/>
</dbReference>
<dbReference type="PROSITE" id="PS00648">
    <property type="entry name" value="RIBONUCLEASE_P"/>
    <property type="match status" value="1"/>
</dbReference>